<dbReference type="Proteomes" id="UP001159405">
    <property type="component" value="Unassembled WGS sequence"/>
</dbReference>
<keyword evidence="2" id="KW-1185">Reference proteome</keyword>
<proteinExistence type="predicted"/>
<name>A0ABN8QBV7_9CNID</name>
<evidence type="ECO:0000313" key="1">
    <source>
        <dbReference type="EMBL" id="CAH3158762.1"/>
    </source>
</evidence>
<gene>
    <name evidence="1" type="ORF">PLOB_00003413</name>
</gene>
<dbReference type="EMBL" id="CALNXK010000112">
    <property type="protein sequence ID" value="CAH3158762.1"/>
    <property type="molecule type" value="Genomic_DNA"/>
</dbReference>
<comment type="caution">
    <text evidence="1">The sequence shown here is derived from an EMBL/GenBank/DDBJ whole genome shotgun (WGS) entry which is preliminary data.</text>
</comment>
<protein>
    <submittedName>
        <fullName evidence="1">Uncharacterized protein</fullName>
    </submittedName>
</protein>
<accession>A0ABN8QBV7</accession>
<sequence length="155" mass="17970">MKKGNAHIFDRVAGIPQFKDLVLLDVTFQSDTRFNIHVKINSQKQTSLSTCSGRLEERENVYLFNSIVLPNMSYGLAVYGAAEAELTTIQRFLDRYKKPWHISHSIDIHDLLEKKKIKKIRTKVVGLEDHTLYDMLPEVKNTSLFHLRRKSTVKL</sequence>
<organism evidence="1 2">
    <name type="scientific">Porites lobata</name>
    <dbReference type="NCBI Taxonomy" id="104759"/>
    <lineage>
        <taxon>Eukaryota</taxon>
        <taxon>Metazoa</taxon>
        <taxon>Cnidaria</taxon>
        <taxon>Anthozoa</taxon>
        <taxon>Hexacorallia</taxon>
        <taxon>Scleractinia</taxon>
        <taxon>Fungiina</taxon>
        <taxon>Poritidae</taxon>
        <taxon>Porites</taxon>
    </lineage>
</organism>
<evidence type="ECO:0000313" key="2">
    <source>
        <dbReference type="Proteomes" id="UP001159405"/>
    </source>
</evidence>
<reference evidence="1 2" key="1">
    <citation type="submission" date="2022-05" db="EMBL/GenBank/DDBJ databases">
        <authorList>
            <consortium name="Genoscope - CEA"/>
            <person name="William W."/>
        </authorList>
    </citation>
    <scope>NUCLEOTIDE SEQUENCE [LARGE SCALE GENOMIC DNA]</scope>
</reference>